<dbReference type="InterPro" id="IPR050881">
    <property type="entry name" value="LL-DAP_aminotransferase"/>
</dbReference>
<evidence type="ECO:0000259" key="4">
    <source>
        <dbReference type="Pfam" id="PF00155"/>
    </source>
</evidence>
<dbReference type="InterPro" id="IPR004839">
    <property type="entry name" value="Aminotransferase_I/II_large"/>
</dbReference>
<dbReference type="GO" id="GO:0030170">
    <property type="term" value="F:pyridoxal phosphate binding"/>
    <property type="evidence" value="ECO:0007669"/>
    <property type="project" value="InterPro"/>
</dbReference>
<evidence type="ECO:0000313" key="6">
    <source>
        <dbReference type="Proteomes" id="UP000265816"/>
    </source>
</evidence>
<dbReference type="Gene3D" id="3.90.1150.10">
    <property type="entry name" value="Aspartate Aminotransferase, domain 1"/>
    <property type="match status" value="1"/>
</dbReference>
<feature type="domain" description="Aminotransferase class I/classII large" evidence="4">
    <location>
        <begin position="33"/>
        <end position="383"/>
    </location>
</feature>
<dbReference type="InterPro" id="IPR015422">
    <property type="entry name" value="PyrdxlP-dep_Trfase_small"/>
</dbReference>
<gene>
    <name evidence="5" type="ORF">D1970_02835</name>
</gene>
<name>A0A398BDB0_9BACI</name>
<evidence type="ECO:0000256" key="3">
    <source>
        <dbReference type="ARBA" id="ARBA00022679"/>
    </source>
</evidence>
<dbReference type="Gene3D" id="3.40.640.10">
    <property type="entry name" value="Type I PLP-dependent aspartate aminotransferase-like (Major domain)"/>
    <property type="match status" value="1"/>
</dbReference>
<dbReference type="CDD" id="cd00609">
    <property type="entry name" value="AAT_like"/>
    <property type="match status" value="1"/>
</dbReference>
<evidence type="ECO:0000256" key="1">
    <source>
        <dbReference type="ARBA" id="ARBA00001933"/>
    </source>
</evidence>
<organism evidence="5 6">
    <name type="scientific">Mesobacillus zeae</name>
    <dbReference type="NCBI Taxonomy" id="1917180"/>
    <lineage>
        <taxon>Bacteria</taxon>
        <taxon>Bacillati</taxon>
        <taxon>Bacillota</taxon>
        <taxon>Bacilli</taxon>
        <taxon>Bacillales</taxon>
        <taxon>Bacillaceae</taxon>
        <taxon>Mesobacillus</taxon>
    </lineage>
</organism>
<comment type="cofactor">
    <cofactor evidence="1">
        <name>pyridoxal 5'-phosphate</name>
        <dbReference type="ChEBI" id="CHEBI:597326"/>
    </cofactor>
</comment>
<protein>
    <submittedName>
        <fullName evidence="5">Pyridoxal phosphate-dependent aminotransferase</fullName>
    </submittedName>
</protein>
<reference evidence="5 6" key="1">
    <citation type="submission" date="2018-08" db="EMBL/GenBank/DDBJ databases">
        <title>Bacillus jemisoniae sp. nov., Bacillus chryseoplanitiae sp. nov., Bacillus resnikiae sp. nov., and Bacillus frankliniae sp. nov., isolated from Viking spacecraft and associated surfaces.</title>
        <authorList>
            <person name="Seuylemezian A."/>
            <person name="Vaishampayan P."/>
        </authorList>
    </citation>
    <scope>NUCLEOTIDE SEQUENCE [LARGE SCALE GENOMIC DNA]</scope>
    <source>
        <strain evidence="5 6">JJ-247</strain>
    </source>
</reference>
<evidence type="ECO:0000256" key="2">
    <source>
        <dbReference type="ARBA" id="ARBA00022576"/>
    </source>
</evidence>
<dbReference type="RefSeq" id="WP_119111369.1">
    <property type="nucleotide sequence ID" value="NZ_CBCSEO010000001.1"/>
</dbReference>
<dbReference type="EMBL" id="QWVT01000008">
    <property type="protein sequence ID" value="RID87797.1"/>
    <property type="molecule type" value="Genomic_DNA"/>
</dbReference>
<dbReference type="Pfam" id="PF00155">
    <property type="entry name" value="Aminotran_1_2"/>
    <property type="match status" value="1"/>
</dbReference>
<dbReference type="OrthoDB" id="9802328at2"/>
<dbReference type="InterPro" id="IPR015421">
    <property type="entry name" value="PyrdxlP-dep_Trfase_major"/>
</dbReference>
<dbReference type="Proteomes" id="UP000265816">
    <property type="component" value="Unassembled WGS sequence"/>
</dbReference>
<evidence type="ECO:0000313" key="5">
    <source>
        <dbReference type="EMBL" id="RID87797.1"/>
    </source>
</evidence>
<proteinExistence type="predicted"/>
<dbReference type="AlphaFoldDB" id="A0A398BDB0"/>
<dbReference type="SUPFAM" id="SSF53383">
    <property type="entry name" value="PLP-dependent transferases"/>
    <property type="match status" value="1"/>
</dbReference>
<dbReference type="NCBIfam" id="NF005977">
    <property type="entry name" value="PRK08068.1"/>
    <property type="match status" value="1"/>
</dbReference>
<keyword evidence="3 5" id="KW-0808">Transferase</keyword>
<accession>A0A398BDB0</accession>
<keyword evidence="2 5" id="KW-0032">Aminotransferase</keyword>
<dbReference type="PANTHER" id="PTHR42832:SF3">
    <property type="entry name" value="L-GLUTAMINE--4-(METHYLSULFANYL)-2-OXOBUTANOATE AMINOTRANSFERASE"/>
    <property type="match status" value="1"/>
</dbReference>
<comment type="caution">
    <text evidence="5">The sequence shown here is derived from an EMBL/GenBank/DDBJ whole genome shotgun (WGS) entry which is preliminary data.</text>
</comment>
<dbReference type="PANTHER" id="PTHR42832">
    <property type="entry name" value="AMINO ACID AMINOTRANSFERASE"/>
    <property type="match status" value="1"/>
</dbReference>
<dbReference type="GO" id="GO:0008483">
    <property type="term" value="F:transaminase activity"/>
    <property type="evidence" value="ECO:0007669"/>
    <property type="project" value="UniProtKB-KW"/>
</dbReference>
<sequence>MEFIQSDLLKSLPDQFFVSLVKKIASHAAKGHDVINFGQGNPDQPTPGHIIHKLKEAAEMPGNHGYSPFRGLQSFREAAAGFYFREYDVELDPETEIAVLFGGKAGLVEAPLCLLNPGDTVLVPDPGYPDYWSGVAMANAKMEMMPLLEENDFLPDYGKLSDDLLAAARLMFLNYPNNPTGAVASREFFDETVELACKNEICVVHDFAYGAIGFDSHRPVSFLESPGAKEIGIEIYTLSKTYCMAGWRIGFAAGNKSVIQAINLFQDHLYVSLFGAVQKAAAEALSGPQDCLVELNRLYESRRKVLIDGFRKAGWDVEAPKGSFFAWLKVPDGFTSEQFSDYLLENAHIAVAPGSGFGPCGEGYVRAGLLVPEDRIKEAAARIEKLGIFKKKQ</sequence>
<keyword evidence="6" id="KW-1185">Reference proteome</keyword>
<dbReference type="InterPro" id="IPR015424">
    <property type="entry name" value="PyrdxlP-dep_Trfase"/>
</dbReference>